<keyword evidence="7" id="KW-0376">Hydrogen peroxide</keyword>
<dbReference type="PANTHER" id="PTHR11465:SF9">
    <property type="entry name" value="CATALASE"/>
    <property type="match status" value="1"/>
</dbReference>
<evidence type="ECO:0000256" key="4">
    <source>
        <dbReference type="ARBA" id="ARBA00022723"/>
    </source>
</evidence>
<dbReference type="SMART" id="SM01060">
    <property type="entry name" value="Catalase"/>
    <property type="match status" value="2"/>
</dbReference>
<dbReference type="CDD" id="cd08156">
    <property type="entry name" value="catalase_clade_3"/>
    <property type="match status" value="2"/>
</dbReference>
<dbReference type="Pfam" id="PF00199">
    <property type="entry name" value="Catalase"/>
    <property type="match status" value="2"/>
</dbReference>
<feature type="domain" description="Catalase core" evidence="8">
    <location>
        <begin position="34"/>
        <end position="417"/>
    </location>
</feature>
<evidence type="ECO:0000259" key="8">
    <source>
        <dbReference type="SMART" id="SM01060"/>
    </source>
</evidence>
<gene>
    <name evidence="9" type="ORF">CYNAS_LOCUS17151</name>
</gene>
<keyword evidence="6" id="KW-0408">Iron</keyword>
<keyword evidence="2" id="KW-0575">Peroxidase</keyword>
<evidence type="ECO:0000256" key="6">
    <source>
        <dbReference type="ARBA" id="ARBA00023004"/>
    </source>
</evidence>
<dbReference type="GO" id="GO:0046872">
    <property type="term" value="F:metal ion binding"/>
    <property type="evidence" value="ECO:0007669"/>
    <property type="project" value="UniProtKB-KW"/>
</dbReference>
<dbReference type="PROSITE" id="PS51402">
    <property type="entry name" value="CATALASE_3"/>
    <property type="match status" value="2"/>
</dbReference>
<dbReference type="InterPro" id="IPR010582">
    <property type="entry name" value="Catalase_immune_responsive"/>
</dbReference>
<evidence type="ECO:0000313" key="9">
    <source>
        <dbReference type="EMBL" id="CAJ0605168.1"/>
    </source>
</evidence>
<dbReference type="InterPro" id="IPR024708">
    <property type="entry name" value="Catalase_AS"/>
</dbReference>
<dbReference type="InterPro" id="IPR020835">
    <property type="entry name" value="Catalase_sf"/>
</dbReference>
<dbReference type="InterPro" id="IPR011614">
    <property type="entry name" value="Catalase_core"/>
</dbReference>
<dbReference type="SUPFAM" id="SSF56634">
    <property type="entry name" value="Heme-dependent catalase-like"/>
    <property type="match status" value="2"/>
</dbReference>
<comment type="similarity">
    <text evidence="1">Belongs to the catalase family.</text>
</comment>
<accession>A0AA36H7W2</accession>
<dbReference type="GO" id="GO:0005777">
    <property type="term" value="C:peroxisome"/>
    <property type="evidence" value="ECO:0007669"/>
    <property type="project" value="TreeGrafter"/>
</dbReference>
<sequence>MLQSIISAVTGEKSDPSDLQLANYKKSNNPKVLNMSNGCPIFDKRNSLTVGPRGPQLMEDIVYLDEITHFDRERIPERVVHAKGAGAHGYFEVTHDITKYCKADFLNKIGKRTPVFVRFSPVALESGAADTYRDLRGFAMKFYTEEGNWDMVANNTPIFFVRDPFDFPNFIHALKRNPQTHLRDMNALFDFLGNHPESTHQVLFLMSDRGTPDGYRHMHGYGSHTFKLINAADEAVWCKFHFLTDNIKNLTAGEARRLVGEDPDYSLRDLYNAIDKGDYPEWTLYIQVMTLEQADNWEMNPFDLTKVWPHADFPMIPVGKLVLNRNVENYFAEVEQAAFSPSHLVPGIGFSPDKMLQGRIISYPDTQYHRLGPNYKQIPINCPYRARPSNTQRDGLMTIASQGNAPSYFPDSFNGHVEYNKRIEHVYNLHGQVNRHPFNPDDDFVQPRELWRRVLKDEEKARLIENTAGMLKDASSVVQEKFLENYRKVDPALAEGVKKAVAKLIANKQMIQSIISAIKGELPDLSDLQLADYKKENNPKALNMSNGCPIFDKRNALTVGSCGPQLMEDIIYLDEITHFDRERIPERVVHAKGAGAHGYFEVTHDITKYCKAAFLNKIGKQTPVFVRFSPVALESGSADTVRDLRGFAMKFYTEEGNWDMVANNTPIFFVRDPLDFPNFIHALKRNPQTHLRDMNALFDFWANHPESTHQVLFLMSDRGTPDGYRHMHGYGSHAFKLINADDEAVWCKFHFLTDNIKNLTAEEARRLVGQDPDYAIRDLYNAIAKGDYPEWTLYIQVMTMEQADKWTMNPFDLTKIWPHAEYPMIPVGKLVLNRNPENYFAEVEQAAFAPSHLVPGIGFSPDKMLQGRILSYVDTQYHRLGPNHKQIPINCPYRARPQNTQRDGLMTIDSQGNAPSYFPDSFNGHVEHKERIEHVYNLHGQVNRHAPYTDDDFVQPREFWQRVLKDDEKARLIENTAGMLKDASSVVQERFLENTYAKVDPALAEGVKEAVAKLIANKKELAHSNV</sequence>
<name>A0AA36H7W2_CYLNA</name>
<feature type="domain" description="Catalase core" evidence="8">
    <location>
        <begin position="543"/>
        <end position="926"/>
    </location>
</feature>
<dbReference type="InterPro" id="IPR040333">
    <property type="entry name" value="Catalase_3"/>
</dbReference>
<evidence type="ECO:0000256" key="1">
    <source>
        <dbReference type="ARBA" id="ARBA00005329"/>
    </source>
</evidence>
<dbReference type="InterPro" id="IPR018028">
    <property type="entry name" value="Catalase"/>
</dbReference>
<keyword evidence="10" id="KW-1185">Reference proteome</keyword>
<dbReference type="GO" id="GO:0042744">
    <property type="term" value="P:hydrogen peroxide catabolic process"/>
    <property type="evidence" value="ECO:0007669"/>
    <property type="project" value="UniProtKB-KW"/>
</dbReference>
<dbReference type="EMBL" id="CATQJL010000316">
    <property type="protein sequence ID" value="CAJ0605168.1"/>
    <property type="molecule type" value="Genomic_DNA"/>
</dbReference>
<dbReference type="GO" id="GO:0020037">
    <property type="term" value="F:heme binding"/>
    <property type="evidence" value="ECO:0007669"/>
    <property type="project" value="InterPro"/>
</dbReference>
<dbReference type="GO" id="GO:0004096">
    <property type="term" value="F:catalase activity"/>
    <property type="evidence" value="ECO:0007669"/>
    <property type="project" value="UniProtKB-EC"/>
</dbReference>
<protein>
    <recommendedName>
        <fullName evidence="8">Catalase core domain-containing protein</fullName>
    </recommendedName>
</protein>
<dbReference type="PRINTS" id="PR00067">
    <property type="entry name" value="CATALASE"/>
</dbReference>
<organism evidence="9 10">
    <name type="scientific">Cylicocyclus nassatus</name>
    <name type="common">Nematode worm</name>
    <dbReference type="NCBI Taxonomy" id="53992"/>
    <lineage>
        <taxon>Eukaryota</taxon>
        <taxon>Metazoa</taxon>
        <taxon>Ecdysozoa</taxon>
        <taxon>Nematoda</taxon>
        <taxon>Chromadorea</taxon>
        <taxon>Rhabditida</taxon>
        <taxon>Rhabditina</taxon>
        <taxon>Rhabditomorpha</taxon>
        <taxon>Strongyloidea</taxon>
        <taxon>Strongylidae</taxon>
        <taxon>Cylicocyclus</taxon>
    </lineage>
</organism>
<reference evidence="9" key="1">
    <citation type="submission" date="2023-07" db="EMBL/GenBank/DDBJ databases">
        <authorList>
            <consortium name="CYATHOMIX"/>
        </authorList>
    </citation>
    <scope>NUCLEOTIDE SEQUENCE</scope>
    <source>
        <strain evidence="9">N/A</strain>
    </source>
</reference>
<dbReference type="Proteomes" id="UP001176961">
    <property type="component" value="Unassembled WGS sequence"/>
</dbReference>
<keyword evidence="3" id="KW-0349">Heme</keyword>
<dbReference type="PANTHER" id="PTHR11465">
    <property type="entry name" value="CATALASE"/>
    <property type="match status" value="1"/>
</dbReference>
<dbReference type="Pfam" id="PF06628">
    <property type="entry name" value="Catalase-rel"/>
    <property type="match status" value="2"/>
</dbReference>
<dbReference type="Gene3D" id="2.40.180.10">
    <property type="entry name" value="Catalase core domain"/>
    <property type="match status" value="2"/>
</dbReference>
<evidence type="ECO:0000313" key="10">
    <source>
        <dbReference type="Proteomes" id="UP001176961"/>
    </source>
</evidence>
<evidence type="ECO:0000256" key="3">
    <source>
        <dbReference type="ARBA" id="ARBA00022617"/>
    </source>
</evidence>
<dbReference type="AlphaFoldDB" id="A0AA36H7W2"/>
<evidence type="ECO:0000256" key="2">
    <source>
        <dbReference type="ARBA" id="ARBA00022559"/>
    </source>
</evidence>
<dbReference type="GO" id="GO:0042542">
    <property type="term" value="P:response to hydrogen peroxide"/>
    <property type="evidence" value="ECO:0007669"/>
    <property type="project" value="TreeGrafter"/>
</dbReference>
<keyword evidence="4" id="KW-0479">Metal-binding</keyword>
<comment type="caution">
    <text evidence="9">The sequence shown here is derived from an EMBL/GenBank/DDBJ whole genome shotgun (WGS) entry which is preliminary data.</text>
</comment>
<dbReference type="PROSITE" id="PS00438">
    <property type="entry name" value="CATALASE_2"/>
    <property type="match status" value="2"/>
</dbReference>
<proteinExistence type="inferred from homology"/>
<evidence type="ECO:0000256" key="7">
    <source>
        <dbReference type="ARBA" id="ARBA00023324"/>
    </source>
</evidence>
<dbReference type="FunFam" id="2.40.180.10:FF:000001">
    <property type="entry name" value="Catalase"/>
    <property type="match status" value="2"/>
</dbReference>
<evidence type="ECO:0000256" key="5">
    <source>
        <dbReference type="ARBA" id="ARBA00023002"/>
    </source>
</evidence>
<keyword evidence="5" id="KW-0560">Oxidoreductase</keyword>
<dbReference type="GO" id="GO:0005739">
    <property type="term" value="C:mitochondrion"/>
    <property type="evidence" value="ECO:0007669"/>
    <property type="project" value="TreeGrafter"/>
</dbReference>